<dbReference type="GO" id="GO:0036038">
    <property type="term" value="C:MKS complex"/>
    <property type="evidence" value="ECO:0007669"/>
    <property type="project" value="TreeGrafter"/>
</dbReference>
<gene>
    <name evidence="9" type="ORF">TCLT_LOCUS2331</name>
</gene>
<evidence type="ECO:0000256" key="7">
    <source>
        <dbReference type="ARBA" id="ARBA00039274"/>
    </source>
</evidence>
<dbReference type="STRING" id="103827.A0A0N5CQ30"/>
<evidence type="ECO:0000256" key="6">
    <source>
        <dbReference type="ARBA" id="ARBA00038411"/>
    </source>
</evidence>
<dbReference type="PANTHER" id="PTHR12968:SF1">
    <property type="entry name" value="B9 DOMAIN-CONTAINING PROTEIN 1"/>
    <property type="match status" value="1"/>
</dbReference>
<dbReference type="Pfam" id="PF07162">
    <property type="entry name" value="B9-C2"/>
    <property type="match status" value="1"/>
</dbReference>
<feature type="region of interest" description="Disordered" evidence="8">
    <location>
        <begin position="183"/>
        <end position="256"/>
    </location>
</feature>
<keyword evidence="3" id="KW-0970">Cilium biogenesis/degradation</keyword>
<evidence type="ECO:0000313" key="9">
    <source>
        <dbReference type="EMBL" id="VDM98228.1"/>
    </source>
</evidence>
<accession>A0A0N5CQ30</accession>
<keyword evidence="2" id="KW-0963">Cytoplasm</keyword>
<keyword evidence="4" id="KW-0206">Cytoskeleton</keyword>
<reference evidence="11" key="1">
    <citation type="submission" date="2017-02" db="UniProtKB">
        <authorList>
            <consortium name="WormBaseParasite"/>
        </authorList>
    </citation>
    <scope>IDENTIFICATION</scope>
</reference>
<evidence type="ECO:0000256" key="3">
    <source>
        <dbReference type="ARBA" id="ARBA00022794"/>
    </source>
</evidence>
<dbReference type="WBParaSite" id="TCLT_0000233001-mRNA-1">
    <property type="protein sequence ID" value="TCLT_0000233001-mRNA-1"/>
    <property type="gene ID" value="TCLT_0000233001"/>
</dbReference>
<proteinExistence type="inferred from homology"/>
<dbReference type="EMBL" id="UYYF01000455">
    <property type="protein sequence ID" value="VDM98228.1"/>
    <property type="molecule type" value="Genomic_DNA"/>
</dbReference>
<evidence type="ECO:0000256" key="8">
    <source>
        <dbReference type="SAM" id="MobiDB-lite"/>
    </source>
</evidence>
<comment type="similarity">
    <text evidence="6">Belongs to the B9D family.</text>
</comment>
<keyword evidence="10" id="KW-1185">Reference proteome</keyword>
<keyword evidence="5" id="KW-0966">Cell projection</keyword>
<organism evidence="11">
    <name type="scientific">Thelazia callipaeda</name>
    <name type="common">Oriental eyeworm</name>
    <name type="synonym">Parasitic nematode</name>
    <dbReference type="NCBI Taxonomy" id="103827"/>
    <lineage>
        <taxon>Eukaryota</taxon>
        <taxon>Metazoa</taxon>
        <taxon>Ecdysozoa</taxon>
        <taxon>Nematoda</taxon>
        <taxon>Chromadorea</taxon>
        <taxon>Rhabditida</taxon>
        <taxon>Spirurina</taxon>
        <taxon>Spiruromorpha</taxon>
        <taxon>Thelazioidea</taxon>
        <taxon>Thelaziidae</taxon>
        <taxon>Thelazia</taxon>
    </lineage>
</organism>
<feature type="compositionally biased region" description="Basic and acidic residues" evidence="8">
    <location>
        <begin position="244"/>
        <end position="256"/>
    </location>
</feature>
<dbReference type="PROSITE" id="PS51381">
    <property type="entry name" value="C2_B9"/>
    <property type="match status" value="1"/>
</dbReference>
<feature type="compositionally biased region" description="Polar residues" evidence="8">
    <location>
        <begin position="197"/>
        <end position="208"/>
    </location>
</feature>
<dbReference type="AlphaFoldDB" id="A0A0N5CQ30"/>
<protein>
    <recommendedName>
        <fullName evidence="7">B9 domain-containing protein 1</fullName>
    </recommendedName>
</protein>
<dbReference type="GO" id="GO:0060271">
    <property type="term" value="P:cilium assembly"/>
    <property type="evidence" value="ECO:0007669"/>
    <property type="project" value="TreeGrafter"/>
</dbReference>
<evidence type="ECO:0000256" key="4">
    <source>
        <dbReference type="ARBA" id="ARBA00023212"/>
    </source>
</evidence>
<dbReference type="OMA" id="NMPIEVT"/>
<reference evidence="9 10" key="2">
    <citation type="submission" date="2018-11" db="EMBL/GenBank/DDBJ databases">
        <authorList>
            <consortium name="Pathogen Informatics"/>
        </authorList>
    </citation>
    <scope>NUCLEOTIDE SEQUENCE [LARGE SCALE GENOMIC DNA]</scope>
</reference>
<evidence type="ECO:0000256" key="1">
    <source>
        <dbReference type="ARBA" id="ARBA00004120"/>
    </source>
</evidence>
<sequence length="256" mass="28610">FPFFDNFFCKYSYVYGVDWKQVGGIHEGLSPHCERRLYGSSCTTIGMPIEATFTSTNPSGWPQIVLTCYGFDFFGNNVIRGYGAVHIPTIPGRTVRRVPMFVPEASTLLQRFMGWLTGKRAEFVDPKFVATADGRHVTKVRTQGIITITMDIMLKDMKKYGYDVVSTSLQRISECALPDFTESDVQTQVQRKDPSPKHSTPTPNTVSETQPGTPDTTQGPTYNDTSLTRPLPMPRLMTQTESVGEIKEETSHSSSN</sequence>
<evidence type="ECO:0000313" key="10">
    <source>
        <dbReference type="Proteomes" id="UP000276776"/>
    </source>
</evidence>
<name>A0A0N5CQ30_THECL</name>
<feature type="compositionally biased region" description="Low complexity" evidence="8">
    <location>
        <begin position="209"/>
        <end position="221"/>
    </location>
</feature>
<evidence type="ECO:0000256" key="5">
    <source>
        <dbReference type="ARBA" id="ARBA00023273"/>
    </source>
</evidence>
<dbReference type="Proteomes" id="UP000276776">
    <property type="component" value="Unassembled WGS sequence"/>
</dbReference>
<dbReference type="OrthoDB" id="431939at2759"/>
<evidence type="ECO:0000256" key="2">
    <source>
        <dbReference type="ARBA" id="ARBA00022490"/>
    </source>
</evidence>
<comment type="subcellular location">
    <subcellularLocation>
        <location evidence="1">Cytoplasm</location>
        <location evidence="1">Cytoskeleton</location>
        <location evidence="1">Cilium basal body</location>
    </subcellularLocation>
</comment>
<evidence type="ECO:0000313" key="11">
    <source>
        <dbReference type="WBParaSite" id="TCLT_0000233001-mRNA-1"/>
    </source>
</evidence>
<dbReference type="InterPro" id="IPR010796">
    <property type="entry name" value="C2_B9-type_dom"/>
</dbReference>
<dbReference type="PANTHER" id="PTHR12968">
    <property type="entry name" value="B9 DOMAIN-CONTAINING"/>
    <property type="match status" value="1"/>
</dbReference>